<dbReference type="EMBL" id="CABFWN010000004">
    <property type="protein sequence ID" value="VUG19092.1"/>
    <property type="molecule type" value="Genomic_DNA"/>
</dbReference>
<feature type="compositionally biased region" description="Basic and acidic residues" evidence="3">
    <location>
        <begin position="157"/>
        <end position="172"/>
    </location>
</feature>
<keyword evidence="2" id="KW-0597">Phosphoprotein</keyword>
<dbReference type="FunFam" id="3.40.50.1000:FF:000063">
    <property type="entry name" value="Nuclear elongation and deformation protein"/>
    <property type="match status" value="1"/>
</dbReference>
<comment type="similarity">
    <text evidence="1">Belongs to the lipin family.</text>
</comment>
<dbReference type="InterPro" id="IPR057124">
    <property type="entry name" value="Ned1-like_M"/>
</dbReference>
<evidence type="ECO:0000313" key="5">
    <source>
        <dbReference type="EMBL" id="VUG19092.1"/>
    </source>
</evidence>
<dbReference type="SMART" id="SM00775">
    <property type="entry name" value="LNS2"/>
    <property type="match status" value="1"/>
</dbReference>
<dbReference type="InterPro" id="IPR023214">
    <property type="entry name" value="HAD_sf"/>
</dbReference>
<dbReference type="GO" id="GO:0009062">
    <property type="term" value="P:fatty acid catabolic process"/>
    <property type="evidence" value="ECO:0007669"/>
    <property type="project" value="TreeGrafter"/>
</dbReference>
<dbReference type="InterPro" id="IPR026058">
    <property type="entry name" value="LIPIN"/>
</dbReference>
<dbReference type="Pfam" id="PF08235">
    <property type="entry name" value="LNS2"/>
    <property type="match status" value="2"/>
</dbReference>
<evidence type="ECO:0000256" key="2">
    <source>
        <dbReference type="ARBA" id="ARBA00022553"/>
    </source>
</evidence>
<feature type="compositionally biased region" description="Polar residues" evidence="3">
    <location>
        <begin position="865"/>
        <end position="907"/>
    </location>
</feature>
<dbReference type="PANTHER" id="PTHR12181:SF12">
    <property type="entry name" value="PHOSPHATIDATE PHOSPHATASE"/>
    <property type="match status" value="1"/>
</dbReference>
<dbReference type="GO" id="GO:0005634">
    <property type="term" value="C:nucleus"/>
    <property type="evidence" value="ECO:0007669"/>
    <property type="project" value="TreeGrafter"/>
</dbReference>
<keyword evidence="6" id="KW-1185">Reference proteome</keyword>
<proteinExistence type="inferred from homology"/>
<dbReference type="Pfam" id="PF04571">
    <property type="entry name" value="Lipin_N"/>
    <property type="match status" value="1"/>
</dbReference>
<evidence type="ECO:0000256" key="1">
    <source>
        <dbReference type="ARBA" id="ARBA00005476"/>
    </source>
</evidence>
<feature type="region of interest" description="Disordered" evidence="3">
    <location>
        <begin position="706"/>
        <end position="907"/>
    </location>
</feature>
<feature type="domain" description="LNS2/PITP" evidence="4">
    <location>
        <begin position="371"/>
        <end position="650"/>
    </location>
</feature>
<dbReference type="AlphaFoldDB" id="A0A7D9D210"/>
<feature type="compositionally biased region" description="Polar residues" evidence="3">
    <location>
        <begin position="259"/>
        <end position="281"/>
    </location>
</feature>
<evidence type="ECO:0000256" key="3">
    <source>
        <dbReference type="SAM" id="MobiDB-lite"/>
    </source>
</evidence>
<dbReference type="Gene3D" id="3.40.50.1000">
    <property type="entry name" value="HAD superfamily/HAD-like"/>
    <property type="match status" value="1"/>
</dbReference>
<feature type="compositionally biased region" description="Basic and acidic residues" evidence="3">
    <location>
        <begin position="831"/>
        <end position="859"/>
    </location>
</feature>
<feature type="region of interest" description="Disordered" evidence="3">
    <location>
        <begin position="95"/>
        <end position="172"/>
    </location>
</feature>
<dbReference type="Proteomes" id="UP000478008">
    <property type="component" value="Unassembled WGS sequence"/>
</dbReference>
<feature type="compositionally biased region" description="Polar residues" evidence="3">
    <location>
        <begin position="134"/>
        <end position="154"/>
    </location>
</feature>
<feature type="compositionally biased region" description="Low complexity" evidence="3">
    <location>
        <begin position="298"/>
        <end position="313"/>
    </location>
</feature>
<dbReference type="Pfam" id="PF24565">
    <property type="entry name" value="Ned1_M"/>
    <property type="match status" value="1"/>
</dbReference>
<gene>
    <name evidence="5" type="ORF">DEBR0S4_10308G</name>
</gene>
<feature type="compositionally biased region" description="Polar residues" evidence="3">
    <location>
        <begin position="549"/>
        <end position="569"/>
    </location>
</feature>
<dbReference type="InterPro" id="IPR007651">
    <property type="entry name" value="Lipin_N"/>
</dbReference>
<dbReference type="InterPro" id="IPR036412">
    <property type="entry name" value="HAD-like_sf"/>
</dbReference>
<feature type="compositionally biased region" description="Basic and acidic residues" evidence="3">
    <location>
        <begin position="282"/>
        <end position="291"/>
    </location>
</feature>
<organism evidence="5 6">
    <name type="scientific">Dekkera bruxellensis</name>
    <name type="common">Brettanomyces custersii</name>
    <dbReference type="NCBI Taxonomy" id="5007"/>
    <lineage>
        <taxon>Eukaryota</taxon>
        <taxon>Fungi</taxon>
        <taxon>Dikarya</taxon>
        <taxon>Ascomycota</taxon>
        <taxon>Saccharomycotina</taxon>
        <taxon>Pichiomycetes</taxon>
        <taxon>Pichiales</taxon>
        <taxon>Pichiaceae</taxon>
        <taxon>Brettanomyces</taxon>
    </lineage>
</organism>
<dbReference type="SUPFAM" id="SSF56784">
    <property type="entry name" value="HAD-like"/>
    <property type="match status" value="1"/>
</dbReference>
<dbReference type="InterPro" id="IPR013209">
    <property type="entry name" value="LNS2"/>
</dbReference>
<protein>
    <submittedName>
        <fullName evidence="5">DEBR0S4_10308g1_1</fullName>
    </submittedName>
</protein>
<feature type="compositionally biased region" description="Low complexity" evidence="3">
    <location>
        <begin position="99"/>
        <end position="116"/>
    </location>
</feature>
<accession>A0A7D9D210</accession>
<name>A0A7D9D210_DEKBR</name>
<feature type="region of interest" description="Disordered" evidence="3">
    <location>
        <begin position="259"/>
        <end position="314"/>
    </location>
</feature>
<feature type="compositionally biased region" description="Acidic residues" evidence="3">
    <location>
        <begin position="777"/>
        <end position="830"/>
    </location>
</feature>
<evidence type="ECO:0000259" key="4">
    <source>
        <dbReference type="SMART" id="SM00775"/>
    </source>
</evidence>
<feature type="compositionally biased region" description="Acidic residues" evidence="3">
    <location>
        <begin position="756"/>
        <end position="769"/>
    </location>
</feature>
<reference evidence="5 6" key="1">
    <citation type="submission" date="2019-07" db="EMBL/GenBank/DDBJ databases">
        <authorList>
            <person name="Friedrich A."/>
            <person name="Schacherer J."/>
        </authorList>
    </citation>
    <scope>NUCLEOTIDE SEQUENCE [LARGE SCALE GENOMIC DNA]</scope>
</reference>
<sequence length="907" mass="99580">MQYVGRAIGSVSKTWSSLNPATLSGAIDVIVVENEDGSLYCSPFHVRFGKFQLLRPSQKKVDFIVNGETTDIPMKLGEGGEAFFVFETDADVPKDMQTSPVASASPSPEASPRMSPKSPNLESQGEPEYLDINGGTQVLSDLKSNSEGNDSPDINDQMDHLKLGDGSETGPKYELERTNTLKSLERAESISKRFKKKNIPSTVEANGDILLDMHGYKSDAKDLHDSDKVIKQLLADEFGSDVDYNMLINKDLNGNIRITGNGTSPAESGDATSLSSNPSSHGSDDTGKNEQDDSSDQTTAGSISSGSAKTSSGDELQSKKSTVYFKTLRLTSAQLKCMSLEYGRNKVEYSVNKGKSVIGAYLYLWKWNVPIVISDIDGTITKSDTLGHLFTMFGKDWTHEGVARLFSDIKNNGYNVLYLTARSVGLADMTRSYLNGVYQNGYSLPFGPVILSPDRTMEALKREIVLKKPQVFKMACLKDIEALYFPNESGREDHMENASELNIFDGSSGDEIARELPATTDSSSFTDINTNTNTGSSRMLDEEKANQTLTKGDNGVSFDSNNNANSIDSQRFDSIPESHLTGSDILKSMNAKEKVGESNCDESGLPGEELKTPFYAGFGNRITDALSYRSVGIPSSRIFTINTDSEVHMELLEMAGYKASYVSIGELVDQFFPPVSISKSSKGVGSELNDAANRFSDVTFWRNPIPDLTDISEDESTTNEGNGGEDNETSSSHEEARNVGSLSPRLKSFFMRSNENVDEKEDEKDDSILESENGAHDDEDEEIGDDLDEDPDYVYEDDPDMEYEDEDSVGSDFDGDELEDYDDNIDGESVAEDKDYEREEEGLKVRNDKKEEKEEEASLIKETGMQKNTSNHALEDQGTPTFTTKHGSSSATTVMNPTTVHGSFIRN</sequence>
<dbReference type="GO" id="GO:0019432">
    <property type="term" value="P:triglyceride biosynthetic process"/>
    <property type="evidence" value="ECO:0007669"/>
    <property type="project" value="TreeGrafter"/>
</dbReference>
<dbReference type="InterPro" id="IPR031315">
    <property type="entry name" value="LNS2/PITP"/>
</dbReference>
<feature type="region of interest" description="Disordered" evidence="3">
    <location>
        <begin position="549"/>
        <end position="570"/>
    </location>
</feature>
<dbReference type="GO" id="GO:0008195">
    <property type="term" value="F:phosphatidate phosphatase activity"/>
    <property type="evidence" value="ECO:0007669"/>
    <property type="project" value="TreeGrafter"/>
</dbReference>
<evidence type="ECO:0000313" key="6">
    <source>
        <dbReference type="Proteomes" id="UP000478008"/>
    </source>
</evidence>
<dbReference type="PANTHER" id="PTHR12181">
    <property type="entry name" value="LIPIN"/>
    <property type="match status" value="1"/>
</dbReference>
<feature type="compositionally biased region" description="Acidic residues" evidence="3">
    <location>
        <begin position="710"/>
        <end position="728"/>
    </location>
</feature>